<gene>
    <name evidence="2" type="ORF">H8792_007015</name>
</gene>
<protein>
    <recommendedName>
        <fullName evidence="4">Lipoprotein</fullName>
    </recommendedName>
</protein>
<feature type="signal peptide" evidence="1">
    <location>
        <begin position="1"/>
        <end position="25"/>
    </location>
</feature>
<dbReference type="EMBL" id="JACBGI020000011">
    <property type="protein sequence ID" value="MBF6058089.1"/>
    <property type="molecule type" value="Genomic_DNA"/>
</dbReference>
<comment type="caution">
    <text evidence="2">The sequence shown here is derived from an EMBL/GenBank/DDBJ whole genome shotgun (WGS) entry which is preliminary data.</text>
</comment>
<sequence>MNIKPHWFRPAFLLSILLVLSGCFGITQPTDPSVKEMAEQKFNRDYAGLFTVEEVEKINGYKQNDTHYVAELKIHAIAQRSLDEYAKAIMHDESLSGLEKLTQSMSVGLLKMTLPEFQSGDRLEFDRDYLFIKTDNGWMLKKELEQSADN</sequence>
<evidence type="ECO:0008006" key="4">
    <source>
        <dbReference type="Google" id="ProtNLM"/>
    </source>
</evidence>
<proteinExistence type="predicted"/>
<evidence type="ECO:0000256" key="1">
    <source>
        <dbReference type="SAM" id="SignalP"/>
    </source>
</evidence>
<keyword evidence="1" id="KW-0732">Signal</keyword>
<organism evidence="2 3">
    <name type="scientific">Thiomicrorhabdus heinhorstiae</name>
    <dbReference type="NCBI Taxonomy" id="2748010"/>
    <lineage>
        <taxon>Bacteria</taxon>
        <taxon>Pseudomonadati</taxon>
        <taxon>Pseudomonadota</taxon>
        <taxon>Gammaproteobacteria</taxon>
        <taxon>Thiotrichales</taxon>
        <taxon>Piscirickettsiaceae</taxon>
        <taxon>Thiomicrorhabdus</taxon>
    </lineage>
</organism>
<accession>A0ABS0BXH1</accession>
<dbReference type="Proteomes" id="UP001193680">
    <property type="component" value="Unassembled WGS sequence"/>
</dbReference>
<name>A0ABS0BXH1_9GAMM</name>
<dbReference type="PROSITE" id="PS51257">
    <property type="entry name" value="PROKAR_LIPOPROTEIN"/>
    <property type="match status" value="1"/>
</dbReference>
<evidence type="ECO:0000313" key="2">
    <source>
        <dbReference type="EMBL" id="MBF6058089.1"/>
    </source>
</evidence>
<keyword evidence="3" id="KW-1185">Reference proteome</keyword>
<feature type="chain" id="PRO_5046974670" description="Lipoprotein" evidence="1">
    <location>
        <begin position="26"/>
        <end position="150"/>
    </location>
</feature>
<evidence type="ECO:0000313" key="3">
    <source>
        <dbReference type="Proteomes" id="UP001193680"/>
    </source>
</evidence>
<dbReference type="RefSeq" id="WP_185978233.1">
    <property type="nucleotide sequence ID" value="NZ_JACBGI020000011.1"/>
</dbReference>
<reference evidence="2 3" key="2">
    <citation type="submission" date="2020-11" db="EMBL/GenBank/DDBJ databases">
        <title>Sulfur oxidizing isolate from Hospital Hole Sinkhole.</title>
        <authorList>
            <person name="Scott K.M."/>
        </authorList>
    </citation>
    <scope>NUCLEOTIDE SEQUENCE [LARGE SCALE GENOMIC DNA]</scope>
    <source>
        <strain evidence="2 3">HH1</strain>
    </source>
</reference>
<reference evidence="2 3" key="1">
    <citation type="submission" date="2020-06" db="EMBL/GenBank/DDBJ databases">
        <authorList>
            <person name="Scott K."/>
        </authorList>
    </citation>
    <scope>NUCLEOTIDE SEQUENCE [LARGE SCALE GENOMIC DNA]</scope>
    <source>
        <strain evidence="2 3">HH1</strain>
    </source>
</reference>